<feature type="chain" id="PRO_5026137477" evidence="1">
    <location>
        <begin position="19"/>
        <end position="138"/>
    </location>
</feature>
<dbReference type="AlphaFoldDB" id="A0A6I4NYY2"/>
<dbReference type="RefSeq" id="WP_160376150.1">
    <property type="nucleotide sequence ID" value="NZ_WSTB01000012.1"/>
</dbReference>
<evidence type="ECO:0000256" key="1">
    <source>
        <dbReference type="SAM" id="SignalP"/>
    </source>
</evidence>
<organism evidence="2 3">
    <name type="scientific">Flavobacterium hydrocarbonoxydans</name>
    <dbReference type="NCBI Taxonomy" id="2683249"/>
    <lineage>
        <taxon>Bacteria</taxon>
        <taxon>Pseudomonadati</taxon>
        <taxon>Bacteroidota</taxon>
        <taxon>Flavobacteriia</taxon>
        <taxon>Flavobacteriales</taxon>
        <taxon>Flavobacteriaceae</taxon>
        <taxon>Flavobacterium</taxon>
    </lineage>
</organism>
<sequence>MKKYILFLTLVFSSVSFAQTITTKIEDVSISQFELLKKVNEFYPDITLNKQVTNFYADDKIIDSQQEFDLRGTNFSKYRLGIEPDNKKVVFEYTTKDGIVVYGDITYFNGNVLRTTFNKNTNEIEVSLNGKAVYLKKG</sequence>
<accession>A0A6I4NYY2</accession>
<proteinExistence type="predicted"/>
<keyword evidence="3" id="KW-1185">Reference proteome</keyword>
<name>A0A6I4NYY2_9FLAO</name>
<dbReference type="EMBL" id="WSTB01000012">
    <property type="protein sequence ID" value="MWB96247.1"/>
    <property type="molecule type" value="Genomic_DNA"/>
</dbReference>
<dbReference type="Proteomes" id="UP000471501">
    <property type="component" value="Unassembled WGS sequence"/>
</dbReference>
<evidence type="ECO:0000313" key="3">
    <source>
        <dbReference type="Proteomes" id="UP000471501"/>
    </source>
</evidence>
<gene>
    <name evidence="2" type="ORF">GON26_17935</name>
</gene>
<evidence type="ECO:0000313" key="2">
    <source>
        <dbReference type="EMBL" id="MWB96247.1"/>
    </source>
</evidence>
<protein>
    <submittedName>
        <fullName evidence="2">Uncharacterized protein</fullName>
    </submittedName>
</protein>
<reference evidence="2 3" key="1">
    <citation type="submission" date="2019-12" db="EMBL/GenBank/DDBJ databases">
        <authorList>
            <person name="Kim Y.S."/>
        </authorList>
    </citation>
    <scope>NUCLEOTIDE SEQUENCE [LARGE SCALE GENOMIC DNA]</scope>
    <source>
        <strain evidence="2 3">GA093</strain>
    </source>
</reference>
<keyword evidence="1" id="KW-0732">Signal</keyword>
<feature type="signal peptide" evidence="1">
    <location>
        <begin position="1"/>
        <end position="18"/>
    </location>
</feature>
<comment type="caution">
    <text evidence="2">The sequence shown here is derived from an EMBL/GenBank/DDBJ whole genome shotgun (WGS) entry which is preliminary data.</text>
</comment>